<feature type="compositionally biased region" description="Basic and acidic residues" evidence="1">
    <location>
        <begin position="1"/>
        <end position="10"/>
    </location>
</feature>
<evidence type="ECO:0000256" key="1">
    <source>
        <dbReference type="SAM" id="MobiDB-lite"/>
    </source>
</evidence>
<gene>
    <name evidence="2" type="ORF">TGMAS_414510</name>
</gene>
<dbReference type="AlphaFoldDB" id="A0A086QN74"/>
<dbReference type="Proteomes" id="UP000028821">
    <property type="component" value="Unassembled WGS sequence"/>
</dbReference>
<dbReference type="EMBL" id="AEXC02001304">
    <property type="protein sequence ID" value="KFH14056.1"/>
    <property type="molecule type" value="Genomic_DNA"/>
</dbReference>
<name>A0A086QN74_TOXGO</name>
<comment type="caution">
    <text evidence="2">The sequence shown here is derived from an EMBL/GenBank/DDBJ whole genome shotgun (WGS) entry which is preliminary data.</text>
</comment>
<proteinExistence type="predicted"/>
<feature type="region of interest" description="Disordered" evidence="1">
    <location>
        <begin position="1"/>
        <end position="150"/>
    </location>
</feature>
<sequence length="150" mass="16977">MPDLNKKINERNSGNRTDEEEPQSLPTPPGGSELRSEEELRCRGQGQVKREAQGLPSEKKNDGAEGAHENARKEKAASIRELEKRTHAGLTEHQTCPENRIRHHFLVSIKSPKSNQRKLQKHQTKEIQPHEAKADCLNQQGSHSPRNTKN</sequence>
<feature type="compositionally biased region" description="Basic and acidic residues" evidence="1">
    <location>
        <begin position="123"/>
        <end position="134"/>
    </location>
</feature>
<evidence type="ECO:0000313" key="2">
    <source>
        <dbReference type="EMBL" id="KFH14056.1"/>
    </source>
</evidence>
<feature type="compositionally biased region" description="Polar residues" evidence="1">
    <location>
        <begin position="137"/>
        <end position="150"/>
    </location>
</feature>
<organism evidence="2 3">
    <name type="scientific">Toxoplasma gondii MAS</name>
    <dbReference type="NCBI Taxonomy" id="943118"/>
    <lineage>
        <taxon>Eukaryota</taxon>
        <taxon>Sar</taxon>
        <taxon>Alveolata</taxon>
        <taxon>Apicomplexa</taxon>
        <taxon>Conoidasida</taxon>
        <taxon>Coccidia</taxon>
        <taxon>Eucoccidiorida</taxon>
        <taxon>Eimeriorina</taxon>
        <taxon>Sarcocystidae</taxon>
        <taxon>Toxoplasma</taxon>
    </lineage>
</organism>
<feature type="compositionally biased region" description="Basic and acidic residues" evidence="1">
    <location>
        <begin position="34"/>
        <end position="86"/>
    </location>
</feature>
<protein>
    <submittedName>
        <fullName evidence="2">Uncharacterized protein</fullName>
    </submittedName>
</protein>
<evidence type="ECO:0000313" key="3">
    <source>
        <dbReference type="Proteomes" id="UP000028821"/>
    </source>
</evidence>
<reference evidence="2 3" key="1">
    <citation type="submission" date="2014-04" db="EMBL/GenBank/DDBJ databases">
        <authorList>
            <person name="Sibley D."/>
            <person name="Venepally P."/>
            <person name="Karamycheva S."/>
            <person name="Hadjithomas M."/>
            <person name="Khan A."/>
            <person name="Brunk B."/>
            <person name="Roos D."/>
            <person name="Caler E."/>
            <person name="Lorenzi H."/>
        </authorList>
    </citation>
    <scope>NUCLEOTIDE SEQUENCE [LARGE SCALE GENOMIC DNA]</scope>
    <source>
        <strain evidence="2 3">MAS</strain>
    </source>
</reference>
<dbReference type="VEuPathDB" id="ToxoDB:TGMAS_414510"/>
<accession>A0A086QN74</accession>